<proteinExistence type="predicted"/>
<organism evidence="1 2">
    <name type="scientific">Pseudonocardia xinjiangensis</name>
    <dbReference type="NCBI Taxonomy" id="75289"/>
    <lineage>
        <taxon>Bacteria</taxon>
        <taxon>Bacillati</taxon>
        <taxon>Actinomycetota</taxon>
        <taxon>Actinomycetes</taxon>
        <taxon>Pseudonocardiales</taxon>
        <taxon>Pseudonocardiaceae</taxon>
        <taxon>Pseudonocardia</taxon>
    </lineage>
</organism>
<dbReference type="Proteomes" id="UP001296706">
    <property type="component" value="Unassembled WGS sequence"/>
</dbReference>
<accession>A0ABX1RFG9</accession>
<evidence type="ECO:0000313" key="2">
    <source>
        <dbReference type="Proteomes" id="UP001296706"/>
    </source>
</evidence>
<keyword evidence="2" id="KW-1185">Reference proteome</keyword>
<evidence type="ECO:0000313" key="1">
    <source>
        <dbReference type="EMBL" id="NMH78546.1"/>
    </source>
</evidence>
<gene>
    <name evidence="1" type="ORF">HF577_15800</name>
</gene>
<protein>
    <recommendedName>
        <fullName evidence="3">Cache domain-containing protein</fullName>
    </recommendedName>
</protein>
<dbReference type="Gene3D" id="3.30.450.20">
    <property type="entry name" value="PAS domain"/>
    <property type="match status" value="1"/>
</dbReference>
<sequence>MDGPVDGPVDGRPAAQAATVIEGVVEQVFHSVTAVRDTLLAAHRAARERGEPMCDRDITAMRGRLLDLLTGEREVAVGMGVITAPGLLADRPLHLEWWQSEPDRHHPVRLEVDLNPHSVGFYDYAAAEWFVVPRRTGRRHVVGPYVDVHGTHRYLLTLTVPVVADGEFLGVAGADVPVARFETLVLRELGNLAVDVVVVNPEDRVVLSTSARSLAGSLMILDADAGDDAGEVRIISLPDPPWRIVVSPG</sequence>
<dbReference type="CDD" id="cd12913">
    <property type="entry name" value="PDC1_MCP_like"/>
    <property type="match status" value="1"/>
</dbReference>
<name>A0ABX1RFG9_9PSEU</name>
<comment type="caution">
    <text evidence="1">The sequence shown here is derived from an EMBL/GenBank/DDBJ whole genome shotgun (WGS) entry which is preliminary data.</text>
</comment>
<dbReference type="EMBL" id="JAAXKY010000046">
    <property type="protein sequence ID" value="NMH78546.1"/>
    <property type="molecule type" value="Genomic_DNA"/>
</dbReference>
<reference evidence="1 2" key="1">
    <citation type="submission" date="2020-04" db="EMBL/GenBank/DDBJ databases">
        <authorList>
            <person name="Klaysubun C."/>
            <person name="Duangmal K."/>
            <person name="Lipun K."/>
        </authorList>
    </citation>
    <scope>NUCLEOTIDE SEQUENCE [LARGE SCALE GENOMIC DNA]</scope>
    <source>
        <strain evidence="1 2">JCM 11839</strain>
    </source>
</reference>
<evidence type="ECO:0008006" key="3">
    <source>
        <dbReference type="Google" id="ProtNLM"/>
    </source>
</evidence>
<dbReference type="RefSeq" id="WP_169396617.1">
    <property type="nucleotide sequence ID" value="NZ_BAAAJH010000010.1"/>
</dbReference>